<dbReference type="PANTHER" id="PTHR46749">
    <property type="entry name" value="COMPLEX III ASSEMBLY FACTOR LYRM7"/>
    <property type="match status" value="1"/>
</dbReference>
<reference evidence="5" key="1">
    <citation type="journal article" date="2023" name="Insect Mol. Biol.">
        <title>Genome sequencing provides insights into the evolution of gene families encoding plant cell wall-degrading enzymes in longhorned beetles.</title>
        <authorList>
            <person name="Shin N.R."/>
            <person name="Okamura Y."/>
            <person name="Kirsch R."/>
            <person name="Pauchet Y."/>
        </authorList>
    </citation>
    <scope>NUCLEOTIDE SEQUENCE</scope>
    <source>
        <strain evidence="5">MMC_N1</strain>
    </source>
</reference>
<evidence type="ECO:0000313" key="5">
    <source>
        <dbReference type="EMBL" id="KAJ8978577.1"/>
    </source>
</evidence>
<evidence type="ECO:0000313" key="6">
    <source>
        <dbReference type="Proteomes" id="UP001162164"/>
    </source>
</evidence>
<organism evidence="5 6">
    <name type="scientific">Molorchus minor</name>
    <dbReference type="NCBI Taxonomy" id="1323400"/>
    <lineage>
        <taxon>Eukaryota</taxon>
        <taxon>Metazoa</taxon>
        <taxon>Ecdysozoa</taxon>
        <taxon>Arthropoda</taxon>
        <taxon>Hexapoda</taxon>
        <taxon>Insecta</taxon>
        <taxon>Pterygota</taxon>
        <taxon>Neoptera</taxon>
        <taxon>Endopterygota</taxon>
        <taxon>Coleoptera</taxon>
        <taxon>Polyphaga</taxon>
        <taxon>Cucujiformia</taxon>
        <taxon>Chrysomeloidea</taxon>
        <taxon>Cerambycidae</taxon>
        <taxon>Lamiinae</taxon>
        <taxon>Monochamini</taxon>
        <taxon>Molorchus</taxon>
    </lineage>
</organism>
<keyword evidence="4" id="KW-0143">Chaperone</keyword>
<keyword evidence="6" id="KW-1185">Reference proteome</keyword>
<dbReference type="EMBL" id="JAPWTJ010000422">
    <property type="protein sequence ID" value="KAJ8978577.1"/>
    <property type="molecule type" value="Genomic_DNA"/>
</dbReference>
<dbReference type="Proteomes" id="UP001162164">
    <property type="component" value="Unassembled WGS sequence"/>
</dbReference>
<comment type="subcellular location">
    <subcellularLocation>
        <location evidence="1">Mitochondrion matrix</location>
    </subcellularLocation>
</comment>
<dbReference type="PANTHER" id="PTHR46749:SF1">
    <property type="entry name" value="COMPLEX III ASSEMBLY FACTOR LYRM7"/>
    <property type="match status" value="1"/>
</dbReference>
<dbReference type="InterPro" id="IPR045298">
    <property type="entry name" value="Complex1_LYR_LYRM7"/>
</dbReference>
<keyword evidence="3" id="KW-0496">Mitochondrion</keyword>
<evidence type="ECO:0000256" key="3">
    <source>
        <dbReference type="ARBA" id="ARBA00023128"/>
    </source>
</evidence>
<protein>
    <submittedName>
        <fullName evidence="5">Uncharacterized protein</fullName>
    </submittedName>
</protein>
<sequence>MRIDRQCLTVYWTDFDRIGDTFALNEARNKINQEFKKQKHVTDVNAIEELINYTNAVENELRTCVIQAKKVAPGKFKAEIREETVKLDNVPYKDCPTQEKRNK</sequence>
<comment type="caution">
    <text evidence="5">The sequence shown here is derived from an EMBL/GenBank/DDBJ whole genome shotgun (WGS) entry which is preliminary data.</text>
</comment>
<evidence type="ECO:0000256" key="1">
    <source>
        <dbReference type="ARBA" id="ARBA00004305"/>
    </source>
</evidence>
<accession>A0ABQ9JMC7</accession>
<comment type="similarity">
    <text evidence="2">Belongs to the complex I LYR family.</text>
</comment>
<dbReference type="CDD" id="cd20267">
    <property type="entry name" value="Complex1_LYR_LYRM7"/>
    <property type="match status" value="1"/>
</dbReference>
<evidence type="ECO:0000256" key="4">
    <source>
        <dbReference type="ARBA" id="ARBA00023186"/>
    </source>
</evidence>
<dbReference type="InterPro" id="IPR050435">
    <property type="entry name" value="MZM1/LYRM7"/>
</dbReference>
<proteinExistence type="inferred from homology"/>
<gene>
    <name evidence="5" type="ORF">NQ317_015994</name>
</gene>
<evidence type="ECO:0000256" key="2">
    <source>
        <dbReference type="ARBA" id="ARBA00009508"/>
    </source>
</evidence>
<name>A0ABQ9JMC7_9CUCU</name>